<evidence type="ECO:0000313" key="3">
    <source>
        <dbReference type="Proteomes" id="UP001595615"/>
    </source>
</evidence>
<evidence type="ECO:0000313" key="2">
    <source>
        <dbReference type="EMBL" id="MFC3712988.1"/>
    </source>
</evidence>
<keyword evidence="3" id="KW-1185">Reference proteome</keyword>
<sequence>MTTIAAPSRAGPMLSPKARMRLFWLKLHRWMGLTLLVFMFMFGLTGSAMVWQDGFEALVHPARYPSTPTTSFTPTEAFLAQARAELGAADRISGFRVKPGEGAIVVAGQITSEPPLNLGPPGRVQLWVHPQTGQVLDRQNDGLGVVWALHASHGYLLWKGWGREAVTILGGFLIAMSAIGLWLWWPGAKAALKSLKWRKTFTKSLNLHRQTGALLGIVMIVEAVTGAWIALPRVFEGIIEPAGKAGRVQSEAPPRSPTLAAPALSVEAAVAAARAAASTSASLVSVFLPSEEKPVWSIAFDGAAVAVTDADGAATVKPQPVRSSAGEITDVMEGVHAGAMGGPVWQVIVFLSGLVLSLLSVTGIFIWLQGRARLNKRKPA</sequence>
<dbReference type="Pfam" id="PF03929">
    <property type="entry name" value="PepSY_TM"/>
    <property type="match status" value="1"/>
</dbReference>
<protein>
    <submittedName>
        <fullName evidence="2">PepSY-associated TM helix domain-containing protein</fullName>
    </submittedName>
</protein>
<accession>A0ABV7XD97</accession>
<dbReference type="PANTHER" id="PTHR34219:SF3">
    <property type="entry name" value="BLL7967 PROTEIN"/>
    <property type="match status" value="1"/>
</dbReference>
<feature type="transmembrane region" description="Helical" evidence="1">
    <location>
        <begin position="165"/>
        <end position="192"/>
    </location>
</feature>
<dbReference type="Proteomes" id="UP001595615">
    <property type="component" value="Unassembled WGS sequence"/>
</dbReference>
<proteinExistence type="predicted"/>
<keyword evidence="1" id="KW-1133">Transmembrane helix</keyword>
<dbReference type="PANTHER" id="PTHR34219">
    <property type="entry name" value="IRON-REGULATED INNER MEMBRANE PROTEIN-RELATED"/>
    <property type="match status" value="1"/>
</dbReference>
<dbReference type="RefSeq" id="WP_380860941.1">
    <property type="nucleotide sequence ID" value="NZ_JBHRXV010000009.1"/>
</dbReference>
<keyword evidence="1" id="KW-0812">Transmembrane</keyword>
<evidence type="ECO:0000256" key="1">
    <source>
        <dbReference type="SAM" id="Phobius"/>
    </source>
</evidence>
<feature type="transmembrane region" description="Helical" evidence="1">
    <location>
        <begin position="213"/>
        <end position="231"/>
    </location>
</feature>
<reference evidence="3" key="1">
    <citation type="journal article" date="2019" name="Int. J. Syst. Evol. Microbiol.">
        <title>The Global Catalogue of Microorganisms (GCM) 10K type strain sequencing project: providing services to taxonomists for standard genome sequencing and annotation.</title>
        <authorList>
            <consortium name="The Broad Institute Genomics Platform"/>
            <consortium name="The Broad Institute Genome Sequencing Center for Infectious Disease"/>
            <person name="Wu L."/>
            <person name="Ma J."/>
        </authorList>
    </citation>
    <scope>NUCLEOTIDE SEQUENCE [LARGE SCALE GENOMIC DNA]</scope>
    <source>
        <strain evidence="3">KCTC 42644</strain>
    </source>
</reference>
<comment type="caution">
    <text evidence="2">The sequence shown here is derived from an EMBL/GenBank/DDBJ whole genome shotgun (WGS) entry which is preliminary data.</text>
</comment>
<keyword evidence="1" id="KW-0472">Membrane</keyword>
<dbReference type="InterPro" id="IPR005625">
    <property type="entry name" value="PepSY-ass_TM"/>
</dbReference>
<gene>
    <name evidence="2" type="ORF">ACFOMD_10420</name>
</gene>
<feature type="transmembrane region" description="Helical" evidence="1">
    <location>
        <begin position="344"/>
        <end position="368"/>
    </location>
</feature>
<organism evidence="2 3">
    <name type="scientific">Sphingoaurantiacus capsulatus</name>
    <dbReference type="NCBI Taxonomy" id="1771310"/>
    <lineage>
        <taxon>Bacteria</taxon>
        <taxon>Pseudomonadati</taxon>
        <taxon>Pseudomonadota</taxon>
        <taxon>Alphaproteobacteria</taxon>
        <taxon>Sphingomonadales</taxon>
        <taxon>Sphingosinicellaceae</taxon>
        <taxon>Sphingoaurantiacus</taxon>
    </lineage>
</organism>
<dbReference type="EMBL" id="JBHRXV010000009">
    <property type="protein sequence ID" value="MFC3712988.1"/>
    <property type="molecule type" value="Genomic_DNA"/>
</dbReference>
<name>A0ABV7XD97_9SPHN</name>